<gene>
    <name evidence="2" type="ORF">ACFSX9_07970</name>
</gene>
<protein>
    <submittedName>
        <fullName evidence="2">GNAT family N-acetyltransferase</fullName>
        <ecNumber evidence="2">2.3.-.-</ecNumber>
    </submittedName>
</protein>
<feature type="domain" description="N-acetyltransferase" evidence="1">
    <location>
        <begin position="12"/>
        <end position="150"/>
    </location>
</feature>
<organism evidence="2 3">
    <name type="scientific">Flavobacterium ardleyense</name>
    <dbReference type="NCBI Taxonomy" id="2038737"/>
    <lineage>
        <taxon>Bacteria</taxon>
        <taxon>Pseudomonadati</taxon>
        <taxon>Bacteroidota</taxon>
        <taxon>Flavobacteriia</taxon>
        <taxon>Flavobacteriales</taxon>
        <taxon>Flavobacteriaceae</taxon>
        <taxon>Flavobacterium</taxon>
    </lineage>
</organism>
<keyword evidence="2" id="KW-0808">Transferase</keyword>
<dbReference type="GO" id="GO:0016746">
    <property type="term" value="F:acyltransferase activity"/>
    <property type="evidence" value="ECO:0007669"/>
    <property type="project" value="UniProtKB-KW"/>
</dbReference>
<dbReference type="EMBL" id="JBHUOL010000012">
    <property type="protein sequence ID" value="MFD2908672.1"/>
    <property type="molecule type" value="Genomic_DNA"/>
</dbReference>
<keyword evidence="2" id="KW-0012">Acyltransferase</keyword>
<dbReference type="InterPro" id="IPR000182">
    <property type="entry name" value="GNAT_dom"/>
</dbReference>
<dbReference type="Gene3D" id="3.40.630.30">
    <property type="match status" value="1"/>
</dbReference>
<reference evidence="3" key="1">
    <citation type="journal article" date="2019" name="Int. J. Syst. Evol. Microbiol.">
        <title>The Global Catalogue of Microorganisms (GCM) 10K type strain sequencing project: providing services to taxonomists for standard genome sequencing and annotation.</title>
        <authorList>
            <consortium name="The Broad Institute Genomics Platform"/>
            <consortium name="The Broad Institute Genome Sequencing Center for Infectious Disease"/>
            <person name="Wu L."/>
            <person name="Ma J."/>
        </authorList>
    </citation>
    <scope>NUCLEOTIDE SEQUENCE [LARGE SCALE GENOMIC DNA]</scope>
    <source>
        <strain evidence="3">KCTC 52644</strain>
    </source>
</reference>
<dbReference type="SUPFAM" id="SSF55729">
    <property type="entry name" value="Acyl-CoA N-acyltransferases (Nat)"/>
    <property type="match status" value="1"/>
</dbReference>
<dbReference type="EC" id="2.3.-.-" evidence="2"/>
<comment type="caution">
    <text evidence="2">The sequence shown here is derived from an EMBL/GenBank/DDBJ whole genome shotgun (WGS) entry which is preliminary data.</text>
</comment>
<dbReference type="InterPro" id="IPR051531">
    <property type="entry name" value="N-acetyltransferase"/>
</dbReference>
<dbReference type="Proteomes" id="UP001597549">
    <property type="component" value="Unassembled WGS sequence"/>
</dbReference>
<dbReference type="PANTHER" id="PTHR43792">
    <property type="entry name" value="GNAT FAMILY, PUTATIVE (AFU_ORTHOLOGUE AFUA_3G00765)-RELATED-RELATED"/>
    <property type="match status" value="1"/>
</dbReference>
<accession>A0ABW5ZA54</accession>
<dbReference type="InterPro" id="IPR016181">
    <property type="entry name" value="Acyl_CoA_acyltransferase"/>
</dbReference>
<dbReference type="RefSeq" id="WP_379806424.1">
    <property type="nucleotide sequence ID" value="NZ_JBHUOL010000012.1"/>
</dbReference>
<evidence type="ECO:0000259" key="1">
    <source>
        <dbReference type="Pfam" id="PF13302"/>
    </source>
</evidence>
<name>A0ABW5ZA54_9FLAO</name>
<keyword evidence="3" id="KW-1185">Reference proteome</keyword>
<evidence type="ECO:0000313" key="2">
    <source>
        <dbReference type="EMBL" id="MFD2908672.1"/>
    </source>
</evidence>
<proteinExistence type="predicted"/>
<sequence>MIKTSRFHIDFLVKEDARSLSELMLINHDNFKRYFPITLSKNKSVDESLHYIEEKRKQNEAKSEFTFGIKNNINSEIAGLVIIKEINWDTKQGEFAYCLSTAYNNKGWMSETIGLISKYGFDVLGFDKFQIIAHKSNIGSCKVALNAGFNWKKTLLNEYTPPNETPLDMELYELENEK</sequence>
<evidence type="ECO:0000313" key="3">
    <source>
        <dbReference type="Proteomes" id="UP001597549"/>
    </source>
</evidence>
<dbReference type="Pfam" id="PF13302">
    <property type="entry name" value="Acetyltransf_3"/>
    <property type="match status" value="1"/>
</dbReference>